<dbReference type="Proteomes" id="UP000559027">
    <property type="component" value="Unassembled WGS sequence"/>
</dbReference>
<reference evidence="5 6" key="1">
    <citation type="journal article" date="2020" name="ISME J.">
        <title>Uncovering the hidden diversity of litter-decomposition mechanisms in mushroom-forming fungi.</title>
        <authorList>
            <person name="Floudas D."/>
            <person name="Bentzer J."/>
            <person name="Ahren D."/>
            <person name="Johansson T."/>
            <person name="Persson P."/>
            <person name="Tunlid A."/>
        </authorList>
    </citation>
    <scope>NUCLEOTIDE SEQUENCE [LARGE SCALE GENOMIC DNA]</scope>
    <source>
        <strain evidence="5 6">CBS 146.42</strain>
    </source>
</reference>
<dbReference type="InterPro" id="IPR051654">
    <property type="entry name" value="Meroterpenoid_MTases"/>
</dbReference>
<comment type="pathway">
    <text evidence="1">Secondary metabolite biosynthesis.</text>
</comment>
<keyword evidence="6" id="KW-1185">Reference proteome</keyword>
<sequence>MSSHPLHCIETMASSLPVIDLEKIPPLDPGLLKLNQAEAAFFKASTGIQDDDELKNHIIDVQTKAYKVYFYPCIRLFNFTKLKISGLPAYGDVTQLRINYPDAILLDAGCCFGNDLRKAVLDGWPVGNVIGTDLEPIFWKYGHELFKSTPDTFPAGFVAGDIFKDEVLNPCEPFYAEPSTGRPTSLKDLQSLTPLQGHVSAIHASSLFHLFDEENQATLARRLATLLSPRPGSVIFGSHGGLPERGKYEFPNLPSMFCHGPESWKALWDGQVFKQGTVRVEVNLQAVEKSGLHVFKAEDTKAYLLLWSVTRL</sequence>
<gene>
    <name evidence="5" type="ORF">D9756_003135</name>
</gene>
<dbReference type="InterPro" id="IPR029063">
    <property type="entry name" value="SAM-dependent_MTases_sf"/>
</dbReference>
<dbReference type="PANTHER" id="PTHR35897">
    <property type="entry name" value="METHYLTRANSFERASE AUSD"/>
    <property type="match status" value="1"/>
</dbReference>
<dbReference type="OrthoDB" id="2094832at2759"/>
<protein>
    <recommendedName>
        <fullName evidence="7">Methyltransferase domain-containing protein</fullName>
    </recommendedName>
</protein>
<dbReference type="Gene3D" id="3.40.50.150">
    <property type="entry name" value="Vaccinia Virus protein VP39"/>
    <property type="match status" value="1"/>
</dbReference>
<evidence type="ECO:0000313" key="6">
    <source>
        <dbReference type="Proteomes" id="UP000559027"/>
    </source>
</evidence>
<accession>A0A8H5G6Q6</accession>
<keyword evidence="2" id="KW-0808">Transferase</keyword>
<evidence type="ECO:0000256" key="4">
    <source>
        <dbReference type="ARBA" id="ARBA00038314"/>
    </source>
</evidence>
<evidence type="ECO:0008006" key="7">
    <source>
        <dbReference type="Google" id="ProtNLM"/>
    </source>
</evidence>
<dbReference type="GO" id="GO:0016740">
    <property type="term" value="F:transferase activity"/>
    <property type="evidence" value="ECO:0007669"/>
    <property type="project" value="UniProtKB-KW"/>
</dbReference>
<keyword evidence="3" id="KW-0949">S-adenosyl-L-methionine</keyword>
<dbReference type="EMBL" id="JAACJO010000004">
    <property type="protein sequence ID" value="KAF5359215.1"/>
    <property type="molecule type" value="Genomic_DNA"/>
</dbReference>
<evidence type="ECO:0000256" key="1">
    <source>
        <dbReference type="ARBA" id="ARBA00005179"/>
    </source>
</evidence>
<proteinExistence type="inferred from homology"/>
<dbReference type="AlphaFoldDB" id="A0A8H5G6Q6"/>
<evidence type="ECO:0000313" key="5">
    <source>
        <dbReference type="EMBL" id="KAF5359215.1"/>
    </source>
</evidence>
<evidence type="ECO:0000256" key="2">
    <source>
        <dbReference type="ARBA" id="ARBA00022679"/>
    </source>
</evidence>
<organism evidence="5 6">
    <name type="scientific">Leucocoprinus leucothites</name>
    <dbReference type="NCBI Taxonomy" id="201217"/>
    <lineage>
        <taxon>Eukaryota</taxon>
        <taxon>Fungi</taxon>
        <taxon>Dikarya</taxon>
        <taxon>Basidiomycota</taxon>
        <taxon>Agaricomycotina</taxon>
        <taxon>Agaricomycetes</taxon>
        <taxon>Agaricomycetidae</taxon>
        <taxon>Agaricales</taxon>
        <taxon>Agaricineae</taxon>
        <taxon>Agaricaceae</taxon>
        <taxon>Leucocoprinus</taxon>
    </lineage>
</organism>
<comment type="caution">
    <text evidence="5">The sequence shown here is derived from an EMBL/GenBank/DDBJ whole genome shotgun (WGS) entry which is preliminary data.</text>
</comment>
<name>A0A8H5G6Q6_9AGAR</name>
<evidence type="ECO:0000256" key="3">
    <source>
        <dbReference type="ARBA" id="ARBA00022691"/>
    </source>
</evidence>
<comment type="similarity">
    <text evidence="4">Belongs to the class I-like SAM-binding methyltransferase superfamily.</text>
</comment>
<dbReference type="SUPFAM" id="SSF53335">
    <property type="entry name" value="S-adenosyl-L-methionine-dependent methyltransferases"/>
    <property type="match status" value="1"/>
</dbReference>
<dbReference type="PANTHER" id="PTHR35897:SF1">
    <property type="entry name" value="METHYLTRANSFERASE AUSD"/>
    <property type="match status" value="1"/>
</dbReference>